<dbReference type="Gene3D" id="3.30.420.10">
    <property type="entry name" value="Ribonuclease H-like superfamily/Ribonuclease H"/>
    <property type="match status" value="1"/>
</dbReference>
<dbReference type="Proteomes" id="UP000050525">
    <property type="component" value="Unassembled WGS sequence"/>
</dbReference>
<dbReference type="InterPro" id="IPR041588">
    <property type="entry name" value="Integrase_H2C2"/>
</dbReference>
<dbReference type="InterPro" id="IPR001584">
    <property type="entry name" value="Integrase_cat-core"/>
</dbReference>
<evidence type="ECO:0000313" key="4">
    <source>
        <dbReference type="Proteomes" id="UP000050525"/>
    </source>
</evidence>
<dbReference type="EMBL" id="AKHW03005127">
    <property type="protein sequence ID" value="KYO27638.1"/>
    <property type="molecule type" value="Genomic_DNA"/>
</dbReference>
<dbReference type="Pfam" id="PF17921">
    <property type="entry name" value="Integrase_H2C2"/>
    <property type="match status" value="1"/>
</dbReference>
<dbReference type="InterPro" id="IPR050951">
    <property type="entry name" value="Retrovirus_Pol_polyprotein"/>
</dbReference>
<dbReference type="AlphaFoldDB" id="A0A151MT04"/>
<keyword evidence="4" id="KW-1185">Reference proteome</keyword>
<dbReference type="PROSITE" id="PS50994">
    <property type="entry name" value="INTEGRASE"/>
    <property type="match status" value="1"/>
</dbReference>
<accession>A0A151MT04</accession>
<protein>
    <recommendedName>
        <fullName evidence="1">Gypsy retrotransposon integrase-like protein 1</fullName>
    </recommendedName>
</protein>
<evidence type="ECO:0000259" key="2">
    <source>
        <dbReference type="PROSITE" id="PS50994"/>
    </source>
</evidence>
<dbReference type="STRING" id="8496.A0A151MT04"/>
<organism evidence="3 4">
    <name type="scientific">Alligator mississippiensis</name>
    <name type="common">American alligator</name>
    <dbReference type="NCBI Taxonomy" id="8496"/>
    <lineage>
        <taxon>Eukaryota</taxon>
        <taxon>Metazoa</taxon>
        <taxon>Chordata</taxon>
        <taxon>Craniata</taxon>
        <taxon>Vertebrata</taxon>
        <taxon>Euteleostomi</taxon>
        <taxon>Archelosauria</taxon>
        <taxon>Archosauria</taxon>
        <taxon>Crocodylia</taxon>
        <taxon>Alligatoridae</taxon>
        <taxon>Alligatorinae</taxon>
        <taxon>Alligator</taxon>
    </lineage>
</organism>
<dbReference type="PANTHER" id="PTHR37984:SF15">
    <property type="entry name" value="INTEGRASE CATALYTIC DOMAIN-CONTAINING PROTEIN"/>
    <property type="match status" value="1"/>
</dbReference>
<reference evidence="3 4" key="1">
    <citation type="journal article" date="2012" name="Genome Biol.">
        <title>Sequencing three crocodilian genomes to illuminate the evolution of archosaurs and amniotes.</title>
        <authorList>
            <person name="St John J.A."/>
            <person name="Braun E.L."/>
            <person name="Isberg S.R."/>
            <person name="Miles L.G."/>
            <person name="Chong A.Y."/>
            <person name="Gongora J."/>
            <person name="Dalzell P."/>
            <person name="Moran C."/>
            <person name="Bed'hom B."/>
            <person name="Abzhanov A."/>
            <person name="Burgess S.C."/>
            <person name="Cooksey A.M."/>
            <person name="Castoe T.A."/>
            <person name="Crawford N.G."/>
            <person name="Densmore L.D."/>
            <person name="Drew J.C."/>
            <person name="Edwards S.V."/>
            <person name="Faircloth B.C."/>
            <person name="Fujita M.K."/>
            <person name="Greenwold M.J."/>
            <person name="Hoffmann F.G."/>
            <person name="Howard J.M."/>
            <person name="Iguchi T."/>
            <person name="Janes D.E."/>
            <person name="Khan S.Y."/>
            <person name="Kohno S."/>
            <person name="de Koning A.J."/>
            <person name="Lance S.L."/>
            <person name="McCarthy F.M."/>
            <person name="McCormack J.E."/>
            <person name="Merchant M.E."/>
            <person name="Peterson D.G."/>
            <person name="Pollock D.D."/>
            <person name="Pourmand N."/>
            <person name="Raney B.J."/>
            <person name="Roessler K.A."/>
            <person name="Sanford J.R."/>
            <person name="Sawyer R.H."/>
            <person name="Schmidt C.J."/>
            <person name="Triplett E.W."/>
            <person name="Tuberville T.D."/>
            <person name="Venegas-Anaya M."/>
            <person name="Howard J.T."/>
            <person name="Jarvis E.D."/>
            <person name="Guillette L.J.Jr."/>
            <person name="Glenn T.C."/>
            <person name="Green R.E."/>
            <person name="Ray D.A."/>
        </authorList>
    </citation>
    <scope>NUCLEOTIDE SEQUENCE [LARGE SCALE GENOMIC DNA]</scope>
    <source>
        <strain evidence="3">KSC_2009_1</strain>
    </source>
</reference>
<feature type="domain" description="Integrase catalytic" evidence="2">
    <location>
        <begin position="191"/>
        <end position="296"/>
    </location>
</feature>
<dbReference type="Gene3D" id="1.10.340.70">
    <property type="match status" value="1"/>
</dbReference>
<gene>
    <name evidence="3" type="ORF">Y1Q_0005204</name>
</gene>
<name>A0A151MT04_ALLMI</name>
<dbReference type="SUPFAM" id="SSF53098">
    <property type="entry name" value="Ribonuclease H-like"/>
    <property type="match status" value="1"/>
</dbReference>
<dbReference type="GO" id="GO:0015074">
    <property type="term" value="P:DNA integration"/>
    <property type="evidence" value="ECO:0007669"/>
    <property type="project" value="InterPro"/>
</dbReference>
<dbReference type="InterPro" id="IPR036397">
    <property type="entry name" value="RNaseH_sf"/>
</dbReference>
<dbReference type="PANTHER" id="PTHR37984">
    <property type="entry name" value="PROTEIN CBG26694"/>
    <property type="match status" value="1"/>
</dbReference>
<dbReference type="InterPro" id="IPR012337">
    <property type="entry name" value="RNaseH-like_sf"/>
</dbReference>
<proteinExistence type="predicted"/>
<comment type="caution">
    <text evidence="3">The sequence shown here is derived from an EMBL/GenBank/DDBJ whole genome shotgun (WGS) entry which is preliminary data.</text>
</comment>
<dbReference type="GO" id="GO:0003676">
    <property type="term" value="F:nucleic acid binding"/>
    <property type="evidence" value="ECO:0007669"/>
    <property type="project" value="InterPro"/>
</dbReference>
<sequence>MPVVLAWDLPYSMILGRDWHEIYKVLKVTRNISIGEVSLARDNTEDLDLKKLTSSQAFQKAQEEEQEFQAIWEMELAKVEGKVVDPAHYACMLRFEVRNGLLYQVKHGPSGEAEIAQLLIPTQFRLPLLNLAHRNPLGGHMGQHKTEARLTRWYFWARLYNQVEKFCRACPACQMVSGNQPTQAPLQPMPIIEVPFLRIMMAIVGPLSKSSAGHQYLLLIVDYATRFPEAVLNQSVTGPWVMEELMKWVARVGIPKEIITNQGLNSMSNIIHGLCKVLQIKHLHTMVYHPQTNEVV</sequence>
<evidence type="ECO:0000256" key="1">
    <source>
        <dbReference type="ARBA" id="ARBA00039658"/>
    </source>
</evidence>
<evidence type="ECO:0000313" key="3">
    <source>
        <dbReference type="EMBL" id="KYO27638.1"/>
    </source>
</evidence>
<dbReference type="FunFam" id="1.10.340.70:FF:000001">
    <property type="entry name" value="Retrovirus-related Pol polyprotein from transposon gypsy-like Protein"/>
    <property type="match status" value="1"/>
</dbReference>